<dbReference type="EMBL" id="OCTN01000004">
    <property type="protein sequence ID" value="SOH94480.1"/>
    <property type="molecule type" value="Genomic_DNA"/>
</dbReference>
<reference evidence="2" key="1">
    <citation type="submission" date="2017-09" db="EMBL/GenBank/DDBJ databases">
        <authorList>
            <person name="Varghese N."/>
            <person name="Submissions S."/>
        </authorList>
    </citation>
    <scope>NUCLEOTIDE SEQUENCE [LARGE SCALE GENOMIC DNA]</scope>
    <source>
        <strain evidence="2">C7</strain>
    </source>
</reference>
<dbReference type="GO" id="GO:0016301">
    <property type="term" value="F:kinase activity"/>
    <property type="evidence" value="ECO:0007669"/>
    <property type="project" value="UniProtKB-KW"/>
</dbReference>
<proteinExistence type="predicted"/>
<name>A0A2C9CTF3_9RHOB</name>
<dbReference type="Gene3D" id="3.40.50.300">
    <property type="entry name" value="P-loop containing nucleotide triphosphate hydrolases"/>
    <property type="match status" value="1"/>
</dbReference>
<keyword evidence="1" id="KW-0418">Kinase</keyword>
<keyword evidence="1" id="KW-0808">Transferase</keyword>
<gene>
    <name evidence="1" type="ORF">SAMN06273572_104179</name>
</gene>
<evidence type="ECO:0000313" key="2">
    <source>
        <dbReference type="Proteomes" id="UP000220034"/>
    </source>
</evidence>
<protein>
    <submittedName>
        <fullName evidence="1">Ribose 1,5-bisphosphokinase</fullName>
    </submittedName>
</protein>
<dbReference type="SUPFAM" id="SSF52540">
    <property type="entry name" value="P-loop containing nucleoside triphosphate hydrolases"/>
    <property type="match status" value="1"/>
</dbReference>
<dbReference type="Proteomes" id="UP000220034">
    <property type="component" value="Unassembled WGS sequence"/>
</dbReference>
<sequence length="162" mass="17529">MAALASDPNIVLARRIITRPSDAGGEDFEGVSETAFDLLQQAGAFALNWPAHGLRYAIPRSVDDEIAAGRDVLANISRAKLQEAADRFAKFEVISLTAPRAALAARLADRGREDADDIARRLQRPAFTFPPELTVHDVVNDSTLADCVQAVRACLYPDSVAR</sequence>
<accession>A0A2C9CTF3</accession>
<dbReference type="AlphaFoldDB" id="A0A2C9CTF3"/>
<keyword evidence="2" id="KW-1185">Reference proteome</keyword>
<evidence type="ECO:0000313" key="1">
    <source>
        <dbReference type="EMBL" id="SOH94480.1"/>
    </source>
</evidence>
<dbReference type="InterPro" id="IPR027417">
    <property type="entry name" value="P-loop_NTPase"/>
</dbReference>
<organism evidence="1 2">
    <name type="scientific">Pontivivens marinum</name>
    <dbReference type="NCBI Taxonomy" id="1690039"/>
    <lineage>
        <taxon>Bacteria</taxon>
        <taxon>Pseudomonadati</taxon>
        <taxon>Pseudomonadota</taxon>
        <taxon>Alphaproteobacteria</taxon>
        <taxon>Rhodobacterales</taxon>
        <taxon>Paracoccaceae</taxon>
        <taxon>Pontivivens</taxon>
    </lineage>
</organism>